<proteinExistence type="predicted"/>
<evidence type="ECO:0000256" key="1">
    <source>
        <dbReference type="SAM" id="MobiDB-lite"/>
    </source>
</evidence>
<dbReference type="GO" id="GO:0003677">
    <property type="term" value="F:DNA binding"/>
    <property type="evidence" value="ECO:0007669"/>
    <property type="project" value="InterPro"/>
</dbReference>
<evidence type="ECO:0000313" key="4">
    <source>
        <dbReference type="Proteomes" id="UP000292886"/>
    </source>
</evidence>
<accession>A0A4P6YQU8</accession>
<dbReference type="Pfam" id="PF06114">
    <property type="entry name" value="Peptidase_M78"/>
    <property type="match status" value="1"/>
</dbReference>
<name>A0A4P6YQU8_9LACO</name>
<feature type="region of interest" description="Disordered" evidence="1">
    <location>
        <begin position="878"/>
        <end position="909"/>
    </location>
</feature>
<dbReference type="Pfam" id="PF13155">
    <property type="entry name" value="Toprim_2"/>
    <property type="match status" value="1"/>
</dbReference>
<feature type="domain" description="IrrE N-terminal-like" evidence="2">
    <location>
        <begin position="758"/>
        <end position="815"/>
    </location>
</feature>
<gene>
    <name evidence="3" type="ORF">EQG49_00275</name>
</gene>
<dbReference type="InterPro" id="IPR010359">
    <property type="entry name" value="IrrE_HExxH"/>
</dbReference>
<feature type="compositionally biased region" description="Basic and acidic residues" evidence="1">
    <location>
        <begin position="878"/>
        <end position="887"/>
    </location>
</feature>
<dbReference type="KEGG" id="wei:EQG49_00275"/>
<organism evidence="3 4">
    <name type="scientific">Periweissella cryptocerci</name>
    <dbReference type="NCBI Taxonomy" id="2506420"/>
    <lineage>
        <taxon>Bacteria</taxon>
        <taxon>Bacillati</taxon>
        <taxon>Bacillota</taxon>
        <taxon>Bacilli</taxon>
        <taxon>Lactobacillales</taxon>
        <taxon>Lactobacillaceae</taxon>
        <taxon>Periweissella</taxon>
    </lineage>
</organism>
<dbReference type="RefSeq" id="WP_133362070.1">
    <property type="nucleotide sequence ID" value="NZ_CP037940.1"/>
</dbReference>
<dbReference type="AlphaFoldDB" id="A0A4P6YQU8"/>
<feature type="compositionally biased region" description="Basic and acidic residues" evidence="1">
    <location>
        <begin position="364"/>
        <end position="378"/>
    </location>
</feature>
<dbReference type="Gene3D" id="3.40.1360.10">
    <property type="match status" value="1"/>
</dbReference>
<evidence type="ECO:0000313" key="3">
    <source>
        <dbReference type="EMBL" id="QBO34990.1"/>
    </source>
</evidence>
<evidence type="ECO:0000259" key="2">
    <source>
        <dbReference type="Pfam" id="PF06114"/>
    </source>
</evidence>
<dbReference type="GO" id="GO:0006260">
    <property type="term" value="P:DNA replication"/>
    <property type="evidence" value="ECO:0007669"/>
    <property type="project" value="InterPro"/>
</dbReference>
<dbReference type="SUPFAM" id="SSF57783">
    <property type="entry name" value="Zinc beta-ribbon"/>
    <property type="match status" value="1"/>
</dbReference>
<sequence>MGKMTDEEKQYLKSLPIVSYMEQRGIPFEKFGRNAVKVLPHGGFDHHTVVINTQTNWYHWNSRGTHGDLVKFIEMYENVDQKEALRIRMEFGNYAKDKNIDIEGIVRNAQADVPREDFNIAKYRFDNNTDHVRDYLINERGYSPKFTDGLIKVGLVKQGFKRKDTDSGEVLNPEAFFLWQDPISAEIKGADRQGTTIDYEKFGKRGAEKRIAYSSDSDSGYNLHYGTGRGTLYAFESPHDLNAYAMMNGHQLKQENAHLLSISGTPHYKKILSYMDHYYGDMDKLPKIVFAMDNDLEGREVASRFNAIEFKDKSGAEVEFEVHVPPIGMKDWNDALKAKATSYRIETLEENELVVEQLQAEREARDQAQREQAEEYKKVQKKASKANDNPFDDVKLKEVAVVALVAETTSEYVAEKSIEQAKVDDNDSENDYLELYRANAGRTISNQGSVQITPDSFVTTWDASDESLKSGLFDILLVQNNDYDNAEKVGVYDTNETWAQRERAARKAVDNAIELQTTTKDWIKLQESGERAQVTTQNKEVVQAQVNKKPAEKEATLDTTTKTKKQTGQEIIDDAMKRVEQFSNNPKDIKELLDFYATQYDYSPRNLALAKAQYNGATYISSMKRLNDAGLKIRKGEKAIRILGQPSITKLIVDGDKVVSVKKATPAQKAKAESGELKTFERKTFKSVNVFDISQTDARDEDLPKLLPNKPINFKKHVSDDDLQNAYSALKAYAVTNGVPVIDNQPITDLHGAKGYYKQSLDGNAGSIAIRPDIPLTDKFSVLAHEIGHVEMHNVKTGDQSLTAPQKEFQAEMVSYVVSKHFGIDTDEHAVGYIANWTQNGEKLDDKAKLIEKVGLVSRQINKAVDGKVNDANELTKTKEQTKEKSLTPKKTKQPGQYPRQSTEKTTSKDAELLAPALEFTQDQMKQLRFAYEQGALGIDQRSYHFESSGAFLAFLKDAGVNSQVVQRTAMKTTKIPMKRINHWAIQQREDEIKRKRIK</sequence>
<dbReference type="GO" id="GO:0008270">
    <property type="term" value="F:zinc ion binding"/>
    <property type="evidence" value="ECO:0007669"/>
    <property type="project" value="InterPro"/>
</dbReference>
<dbReference type="Proteomes" id="UP000292886">
    <property type="component" value="Chromosome"/>
</dbReference>
<reference evidence="4" key="1">
    <citation type="submission" date="2019-03" db="EMBL/GenBank/DDBJ databases">
        <title>Weissella sp. 26KH-42 Genome sequencing.</title>
        <authorList>
            <person name="Heo J."/>
            <person name="Kim S.-J."/>
            <person name="Kim J.-S."/>
            <person name="Hong S.-B."/>
            <person name="Kwon S.-W."/>
        </authorList>
    </citation>
    <scope>NUCLEOTIDE SEQUENCE [LARGE SCALE GENOMIC DNA]</scope>
    <source>
        <strain evidence="4">26KH-42</strain>
    </source>
</reference>
<dbReference type="InterPro" id="IPR036977">
    <property type="entry name" value="DNA_primase_Znf_CHC2"/>
</dbReference>
<keyword evidence="4" id="KW-1185">Reference proteome</keyword>
<feature type="region of interest" description="Disordered" evidence="1">
    <location>
        <begin position="364"/>
        <end position="384"/>
    </location>
</feature>
<dbReference type="Gene3D" id="3.90.580.10">
    <property type="entry name" value="Zinc finger, CHC2-type domain"/>
    <property type="match status" value="1"/>
</dbReference>
<dbReference type="OrthoDB" id="9803716at2"/>
<protein>
    <recommendedName>
        <fullName evidence="2">IrrE N-terminal-like domain-containing protein</fullName>
    </recommendedName>
</protein>
<dbReference type="EMBL" id="CP037940">
    <property type="protein sequence ID" value="QBO34990.1"/>
    <property type="molecule type" value="Genomic_DNA"/>
</dbReference>